<feature type="domain" description="HTH lysR-type" evidence="5">
    <location>
        <begin position="4"/>
        <end position="61"/>
    </location>
</feature>
<dbReference type="SUPFAM" id="SSF53850">
    <property type="entry name" value="Periplasmic binding protein-like II"/>
    <property type="match status" value="1"/>
</dbReference>
<dbReference type="PRINTS" id="PR00039">
    <property type="entry name" value="HTHLYSR"/>
</dbReference>
<organism evidence="6 7">
    <name type="scientific">Roseibium denhamense</name>
    <dbReference type="NCBI Taxonomy" id="76305"/>
    <lineage>
        <taxon>Bacteria</taxon>
        <taxon>Pseudomonadati</taxon>
        <taxon>Pseudomonadota</taxon>
        <taxon>Alphaproteobacteria</taxon>
        <taxon>Hyphomicrobiales</taxon>
        <taxon>Stappiaceae</taxon>
        <taxon>Roseibium</taxon>
    </lineage>
</organism>
<dbReference type="Pfam" id="PF03466">
    <property type="entry name" value="LysR_substrate"/>
    <property type="match status" value="1"/>
</dbReference>
<accession>A0ABY1NPK7</accession>
<evidence type="ECO:0000313" key="7">
    <source>
        <dbReference type="Proteomes" id="UP001157914"/>
    </source>
</evidence>
<dbReference type="Pfam" id="PF00126">
    <property type="entry name" value="HTH_1"/>
    <property type="match status" value="1"/>
</dbReference>
<dbReference type="EMBL" id="FXTT01000002">
    <property type="protein sequence ID" value="SMP14959.1"/>
    <property type="molecule type" value="Genomic_DNA"/>
</dbReference>
<dbReference type="PANTHER" id="PTHR30126:SF77">
    <property type="entry name" value="TRANSCRIPTIONAL REGULATORY PROTEIN"/>
    <property type="match status" value="1"/>
</dbReference>
<protein>
    <submittedName>
        <fullName evidence="6">Transcriptional regulator, LysR family</fullName>
    </submittedName>
</protein>
<dbReference type="PANTHER" id="PTHR30126">
    <property type="entry name" value="HTH-TYPE TRANSCRIPTIONAL REGULATOR"/>
    <property type="match status" value="1"/>
</dbReference>
<gene>
    <name evidence="6" type="ORF">SAMN06265374_1515</name>
</gene>
<reference evidence="6 7" key="1">
    <citation type="submission" date="2017-05" db="EMBL/GenBank/DDBJ databases">
        <authorList>
            <person name="Varghese N."/>
            <person name="Submissions S."/>
        </authorList>
    </citation>
    <scope>NUCLEOTIDE SEQUENCE [LARGE SCALE GENOMIC DNA]</scope>
    <source>
        <strain evidence="6 7">DSM 15949</strain>
    </source>
</reference>
<sequence length="295" mass="32521">MLRINLDQLRTFLIVVRSGGVVKAAQSLNLTQPAVTARMKGLEQTLGTQVFDRSAGQNRLTKQGELLLQYALKLEVLSNQIERDIVDPAHLEGHLRLGASETIAQSWMPDFITELSKRFPRLQIEFNVDVSVSLRNALLAREIDLAFLLGPVSEYSVDNIALPRFELDWYAAADAPDDPALAARLFDKPVITYAKNTRPYRDMRDQLQEHVETDTALFPSSSLSAAIRLVETGLGVGALPRLLADPFVAAGTLKTFNPGWAPEPLTFTASYIADPRSQMIESAAQLAAEVAQNHV</sequence>
<evidence type="ECO:0000313" key="6">
    <source>
        <dbReference type="EMBL" id="SMP14959.1"/>
    </source>
</evidence>
<evidence type="ECO:0000256" key="4">
    <source>
        <dbReference type="ARBA" id="ARBA00023163"/>
    </source>
</evidence>
<dbReference type="SUPFAM" id="SSF46785">
    <property type="entry name" value="Winged helix' DNA-binding domain"/>
    <property type="match status" value="1"/>
</dbReference>
<name>A0ABY1NPK7_9HYPH</name>
<dbReference type="InterPro" id="IPR005119">
    <property type="entry name" value="LysR_subst-bd"/>
</dbReference>
<proteinExistence type="inferred from homology"/>
<keyword evidence="4" id="KW-0804">Transcription</keyword>
<dbReference type="Gene3D" id="3.40.190.10">
    <property type="entry name" value="Periplasmic binding protein-like II"/>
    <property type="match status" value="2"/>
</dbReference>
<dbReference type="Proteomes" id="UP001157914">
    <property type="component" value="Unassembled WGS sequence"/>
</dbReference>
<keyword evidence="7" id="KW-1185">Reference proteome</keyword>
<evidence type="ECO:0000256" key="2">
    <source>
        <dbReference type="ARBA" id="ARBA00023015"/>
    </source>
</evidence>
<comment type="similarity">
    <text evidence="1">Belongs to the LysR transcriptional regulatory family.</text>
</comment>
<dbReference type="InterPro" id="IPR000847">
    <property type="entry name" value="LysR_HTH_N"/>
</dbReference>
<keyword evidence="3" id="KW-0238">DNA-binding</keyword>
<dbReference type="InterPro" id="IPR036390">
    <property type="entry name" value="WH_DNA-bd_sf"/>
</dbReference>
<dbReference type="RefSeq" id="WP_155194426.1">
    <property type="nucleotide sequence ID" value="NZ_BAAAEA010000003.1"/>
</dbReference>
<comment type="caution">
    <text evidence="6">The sequence shown here is derived from an EMBL/GenBank/DDBJ whole genome shotgun (WGS) entry which is preliminary data.</text>
</comment>
<evidence type="ECO:0000256" key="3">
    <source>
        <dbReference type="ARBA" id="ARBA00023125"/>
    </source>
</evidence>
<dbReference type="PROSITE" id="PS50931">
    <property type="entry name" value="HTH_LYSR"/>
    <property type="match status" value="1"/>
</dbReference>
<dbReference type="InterPro" id="IPR036388">
    <property type="entry name" value="WH-like_DNA-bd_sf"/>
</dbReference>
<dbReference type="CDD" id="cd05466">
    <property type="entry name" value="PBP2_LTTR_substrate"/>
    <property type="match status" value="1"/>
</dbReference>
<evidence type="ECO:0000259" key="5">
    <source>
        <dbReference type="PROSITE" id="PS50931"/>
    </source>
</evidence>
<evidence type="ECO:0000256" key="1">
    <source>
        <dbReference type="ARBA" id="ARBA00009437"/>
    </source>
</evidence>
<dbReference type="Gene3D" id="1.10.10.10">
    <property type="entry name" value="Winged helix-like DNA-binding domain superfamily/Winged helix DNA-binding domain"/>
    <property type="match status" value="1"/>
</dbReference>
<keyword evidence="2" id="KW-0805">Transcription regulation</keyword>